<reference evidence="3" key="1">
    <citation type="submission" date="2013-07" db="EMBL/GenBank/DDBJ databases">
        <title>The genome of Eucalyptus grandis.</title>
        <authorList>
            <person name="Schmutz J."/>
            <person name="Hayes R."/>
            <person name="Myburg A."/>
            <person name="Tuskan G."/>
            <person name="Grattapaglia D."/>
            <person name="Rokhsar D.S."/>
        </authorList>
    </citation>
    <scope>NUCLEOTIDE SEQUENCE</scope>
    <source>
        <tissue evidence="3">Leaf extractions</tissue>
    </source>
</reference>
<dbReference type="PANTHER" id="PTHR31900">
    <property type="entry name" value="F-BOX/RNI SUPERFAMILY PROTEIN-RELATED"/>
    <property type="match status" value="1"/>
</dbReference>
<evidence type="ECO:0000256" key="1">
    <source>
        <dbReference type="SAM" id="MobiDB-lite"/>
    </source>
</evidence>
<dbReference type="STRING" id="71139.A0A059DGB2"/>
<dbReference type="PANTHER" id="PTHR31900:SF30">
    <property type="entry name" value="SUPERFAMILY PROTEIN, PUTATIVE-RELATED"/>
    <property type="match status" value="1"/>
</dbReference>
<accession>A0A059DGB2</accession>
<dbReference type="InterPro" id="IPR036047">
    <property type="entry name" value="F-box-like_dom_sf"/>
</dbReference>
<dbReference type="SUPFAM" id="SSF52047">
    <property type="entry name" value="RNI-like"/>
    <property type="match status" value="1"/>
</dbReference>
<dbReference type="Pfam" id="PF23622">
    <property type="entry name" value="LRR_At1g61320_AtMIF1"/>
    <property type="match status" value="1"/>
</dbReference>
<dbReference type="Gramene" id="KCW89484">
    <property type="protein sequence ID" value="KCW89484"/>
    <property type="gene ID" value="EUGRSUZ_A01780"/>
</dbReference>
<dbReference type="OMA" id="FCLKFHF"/>
<dbReference type="KEGG" id="egr:104440277"/>
<dbReference type="Gene3D" id="3.80.10.10">
    <property type="entry name" value="Ribonuclease Inhibitor"/>
    <property type="match status" value="1"/>
</dbReference>
<dbReference type="InParanoid" id="A0A059DGB2"/>
<dbReference type="SUPFAM" id="SSF81383">
    <property type="entry name" value="F-box domain"/>
    <property type="match status" value="1"/>
</dbReference>
<feature type="region of interest" description="Disordered" evidence="1">
    <location>
        <begin position="1"/>
        <end position="25"/>
    </location>
</feature>
<dbReference type="OrthoDB" id="1939276at2759"/>
<evidence type="ECO:0000259" key="2">
    <source>
        <dbReference type="Pfam" id="PF23622"/>
    </source>
</evidence>
<organism evidence="3">
    <name type="scientific">Eucalyptus grandis</name>
    <name type="common">Flooded gum</name>
    <dbReference type="NCBI Taxonomy" id="71139"/>
    <lineage>
        <taxon>Eukaryota</taxon>
        <taxon>Viridiplantae</taxon>
        <taxon>Streptophyta</taxon>
        <taxon>Embryophyta</taxon>
        <taxon>Tracheophyta</taxon>
        <taxon>Spermatophyta</taxon>
        <taxon>Magnoliopsida</taxon>
        <taxon>eudicotyledons</taxon>
        <taxon>Gunneridae</taxon>
        <taxon>Pentapetalae</taxon>
        <taxon>rosids</taxon>
        <taxon>malvids</taxon>
        <taxon>Myrtales</taxon>
        <taxon>Myrtaceae</taxon>
        <taxon>Myrtoideae</taxon>
        <taxon>Eucalypteae</taxon>
        <taxon>Eucalyptus</taxon>
    </lineage>
</organism>
<dbReference type="InterPro" id="IPR032675">
    <property type="entry name" value="LRR_dom_sf"/>
</dbReference>
<sequence>MMEQRRDFDGENGTSRRTRAKGIAQSEPGVDRIRALPDSILIRILSLLPARDAARTLVIPSFGRLWTSIYDLDFDWFVYHDCSGNSSWHCCSYDEGALSRFAELVRRVLALHQGGRIRKFRLRFEFSIDRQLDELMPLELEPEELEIMIRNGGLAGEVNRWIEFAASRNVEVLDLDFLACGLSNVGYKYELPSFVLQSSFLTELKLVSCKVNLSADIVMRALKVLCLKEIALSDDSIKNFIDGCPVLESLTVLDCYGLCELNCGSQELRSVTVAPGILEESRVKVACPNIKSLSISGWIERLELESLSSLRDASIDFCDCFLCVPDEYCEVQKILEELHHVRVLTMHHHPILVLTVWELMNLPCPSNSWQRLILRTMLTKWHLPGIANVLRSSPSLEVLVIHIIPGEVPSIDAQEAWLQLYKICESNYWDLQDRSFGCLANCLRIVRVSGDIMKDHVIQLVQFLLREALVLQKLVVSTGPNDSSISVKESKEFSDKLLSFPRGSPQAVVVFSNA</sequence>
<dbReference type="AlphaFoldDB" id="A0A059DGB2"/>
<protein>
    <recommendedName>
        <fullName evidence="2">At1g61320/AtMIF1 LRR domain-containing protein</fullName>
    </recommendedName>
</protein>
<dbReference type="InterPro" id="IPR050232">
    <property type="entry name" value="FBL13/AtMIF1-like"/>
</dbReference>
<proteinExistence type="predicted"/>
<dbReference type="eggNOG" id="ENOG502RXXE">
    <property type="taxonomic scope" value="Eukaryota"/>
</dbReference>
<evidence type="ECO:0000313" key="3">
    <source>
        <dbReference type="EMBL" id="KCW89484.1"/>
    </source>
</evidence>
<dbReference type="InterPro" id="IPR055357">
    <property type="entry name" value="LRR_At1g61320_AtMIF1"/>
</dbReference>
<gene>
    <name evidence="3" type="ORF">EUGRSUZ_A01780</name>
</gene>
<dbReference type="EMBL" id="KK198753">
    <property type="protein sequence ID" value="KCW89484.1"/>
    <property type="molecule type" value="Genomic_DNA"/>
</dbReference>
<name>A0A059DGB2_EUCGR</name>
<feature type="domain" description="At1g61320/AtMIF1 LRR" evidence="2">
    <location>
        <begin position="157"/>
        <end position="491"/>
    </location>
</feature>